<evidence type="ECO:0008006" key="4">
    <source>
        <dbReference type="Google" id="ProtNLM"/>
    </source>
</evidence>
<organism evidence="2 3">
    <name type="scientific">Gimesia alba</name>
    <dbReference type="NCBI Taxonomy" id="2527973"/>
    <lineage>
        <taxon>Bacteria</taxon>
        <taxon>Pseudomonadati</taxon>
        <taxon>Planctomycetota</taxon>
        <taxon>Planctomycetia</taxon>
        <taxon>Planctomycetales</taxon>
        <taxon>Planctomycetaceae</taxon>
        <taxon>Gimesia</taxon>
    </lineage>
</organism>
<keyword evidence="1" id="KW-0812">Transmembrane</keyword>
<evidence type="ECO:0000313" key="2">
    <source>
        <dbReference type="EMBL" id="QDT44288.1"/>
    </source>
</evidence>
<dbReference type="SUPFAM" id="SSF48452">
    <property type="entry name" value="TPR-like"/>
    <property type="match status" value="1"/>
</dbReference>
<dbReference type="EMBL" id="CP036269">
    <property type="protein sequence ID" value="QDT44288.1"/>
    <property type="molecule type" value="Genomic_DNA"/>
</dbReference>
<dbReference type="RefSeq" id="WP_145219626.1">
    <property type="nucleotide sequence ID" value="NZ_CP036269.1"/>
</dbReference>
<protein>
    <recommendedName>
        <fullName evidence="4">Tetratricopeptide repeat protein</fullName>
    </recommendedName>
</protein>
<name>A0A517RK82_9PLAN</name>
<sequence>MPVFLITATDKTGNRETHRVEAETAQEACEKHESLGFTDIVLHDDDVFAVTNALFPPNADVEKSFTPAELVEMRYLSKFDNFLFLVKKNFRQYQWSLLLMTILVLFRWGERSGLKYFDYVLIGISIIACFCASYLSPAIKYKKMIDACFWGRWQETLDRIPGLRGIVPEYELSMREACALAGLGRSEEGLALMQPFLDSPEIPRWMYFERLADLFEVGKQFPQVIECLRLAYEEAPENPTVKIDYAYAILKYGSDSDIELATQLLESTKQQHLSDLVELFWYHYYGFLELSRGQYREAEAHFLVCQNGMIPLAADEPALQLTIDICRAYQAIATAELGETEKAEALYQQALPRLQALEEKRIMDRYAAAIA</sequence>
<keyword evidence="1" id="KW-0472">Membrane</keyword>
<dbReference type="InterPro" id="IPR011990">
    <property type="entry name" value="TPR-like_helical_dom_sf"/>
</dbReference>
<keyword evidence="1" id="KW-1133">Transmembrane helix</keyword>
<gene>
    <name evidence="2" type="ORF">Pan241w_43970</name>
</gene>
<feature type="transmembrane region" description="Helical" evidence="1">
    <location>
        <begin position="116"/>
        <end position="135"/>
    </location>
</feature>
<dbReference type="KEGG" id="gaz:Pan241w_43970"/>
<proteinExistence type="predicted"/>
<dbReference type="OrthoDB" id="290576at2"/>
<feature type="transmembrane region" description="Helical" evidence="1">
    <location>
        <begin position="93"/>
        <end position="110"/>
    </location>
</feature>
<evidence type="ECO:0000313" key="3">
    <source>
        <dbReference type="Proteomes" id="UP000317171"/>
    </source>
</evidence>
<dbReference type="Proteomes" id="UP000317171">
    <property type="component" value="Chromosome"/>
</dbReference>
<dbReference type="AlphaFoldDB" id="A0A517RK82"/>
<reference evidence="2 3" key="1">
    <citation type="submission" date="2019-02" db="EMBL/GenBank/DDBJ databases">
        <title>Deep-cultivation of Planctomycetes and their phenomic and genomic characterization uncovers novel biology.</title>
        <authorList>
            <person name="Wiegand S."/>
            <person name="Jogler M."/>
            <person name="Boedeker C."/>
            <person name="Pinto D."/>
            <person name="Vollmers J."/>
            <person name="Rivas-Marin E."/>
            <person name="Kohn T."/>
            <person name="Peeters S.H."/>
            <person name="Heuer A."/>
            <person name="Rast P."/>
            <person name="Oberbeckmann S."/>
            <person name="Bunk B."/>
            <person name="Jeske O."/>
            <person name="Meyerdierks A."/>
            <person name="Storesund J.E."/>
            <person name="Kallscheuer N."/>
            <person name="Luecker S."/>
            <person name="Lage O.M."/>
            <person name="Pohl T."/>
            <person name="Merkel B.J."/>
            <person name="Hornburger P."/>
            <person name="Mueller R.-W."/>
            <person name="Bruemmer F."/>
            <person name="Labrenz M."/>
            <person name="Spormann A.M."/>
            <person name="Op den Camp H."/>
            <person name="Overmann J."/>
            <person name="Amann R."/>
            <person name="Jetten M.S.M."/>
            <person name="Mascher T."/>
            <person name="Medema M.H."/>
            <person name="Devos D.P."/>
            <person name="Kaster A.-K."/>
            <person name="Ovreas L."/>
            <person name="Rohde M."/>
            <person name="Galperin M.Y."/>
            <person name="Jogler C."/>
        </authorList>
    </citation>
    <scope>NUCLEOTIDE SEQUENCE [LARGE SCALE GENOMIC DNA]</scope>
    <source>
        <strain evidence="2 3">Pan241w</strain>
    </source>
</reference>
<evidence type="ECO:0000256" key="1">
    <source>
        <dbReference type="SAM" id="Phobius"/>
    </source>
</evidence>
<keyword evidence="3" id="KW-1185">Reference proteome</keyword>
<accession>A0A517RK82</accession>
<dbReference type="Gene3D" id="1.25.40.10">
    <property type="entry name" value="Tetratricopeptide repeat domain"/>
    <property type="match status" value="1"/>
</dbReference>